<dbReference type="AlphaFoldDB" id="A0A2P5EVI7"/>
<dbReference type="InParanoid" id="A0A2P5EVI7"/>
<keyword evidence="1" id="KW-0472">Membrane</keyword>
<evidence type="ECO:0000256" key="1">
    <source>
        <dbReference type="SAM" id="Phobius"/>
    </source>
</evidence>
<evidence type="ECO:0000313" key="3">
    <source>
        <dbReference type="Proteomes" id="UP000237000"/>
    </source>
</evidence>
<dbReference type="OrthoDB" id="10356600at2759"/>
<dbReference type="EMBL" id="JXTC01000093">
    <property type="protein sequence ID" value="PON89525.1"/>
    <property type="molecule type" value="Genomic_DNA"/>
</dbReference>
<comment type="caution">
    <text evidence="2">The sequence shown here is derived from an EMBL/GenBank/DDBJ whole genome shotgun (WGS) entry which is preliminary data.</text>
</comment>
<keyword evidence="1" id="KW-1133">Transmembrane helix</keyword>
<organism evidence="2 3">
    <name type="scientific">Trema orientale</name>
    <name type="common">Charcoal tree</name>
    <name type="synonym">Celtis orientalis</name>
    <dbReference type="NCBI Taxonomy" id="63057"/>
    <lineage>
        <taxon>Eukaryota</taxon>
        <taxon>Viridiplantae</taxon>
        <taxon>Streptophyta</taxon>
        <taxon>Embryophyta</taxon>
        <taxon>Tracheophyta</taxon>
        <taxon>Spermatophyta</taxon>
        <taxon>Magnoliopsida</taxon>
        <taxon>eudicotyledons</taxon>
        <taxon>Gunneridae</taxon>
        <taxon>Pentapetalae</taxon>
        <taxon>rosids</taxon>
        <taxon>fabids</taxon>
        <taxon>Rosales</taxon>
        <taxon>Cannabaceae</taxon>
        <taxon>Trema</taxon>
    </lineage>
</organism>
<evidence type="ECO:0000313" key="2">
    <source>
        <dbReference type="EMBL" id="PON89525.1"/>
    </source>
</evidence>
<protein>
    <submittedName>
        <fullName evidence="2">Uncharacterized protein</fullName>
    </submittedName>
</protein>
<accession>A0A2P5EVI7</accession>
<keyword evidence="3" id="KW-1185">Reference proteome</keyword>
<name>A0A2P5EVI7_TREOI</name>
<keyword evidence="1" id="KW-0812">Transmembrane</keyword>
<dbReference type="Proteomes" id="UP000237000">
    <property type="component" value="Unassembled WGS sequence"/>
</dbReference>
<gene>
    <name evidence="2" type="ORF">TorRG33x02_146690</name>
</gene>
<feature type="transmembrane region" description="Helical" evidence="1">
    <location>
        <begin position="58"/>
        <end position="77"/>
    </location>
</feature>
<proteinExistence type="predicted"/>
<sequence length="80" mass="9246">MMLRRFLLSLASREEKLSPCRPSESVTGEGNKTNGVELLALPGGTVKLVQNYRRGSSLSLQWILNFYFYWILILMLFEDF</sequence>
<reference evidence="3" key="1">
    <citation type="submission" date="2016-06" db="EMBL/GenBank/DDBJ databases">
        <title>Parallel loss of symbiosis genes in relatives of nitrogen-fixing non-legume Parasponia.</title>
        <authorList>
            <person name="Van Velzen R."/>
            <person name="Holmer R."/>
            <person name="Bu F."/>
            <person name="Rutten L."/>
            <person name="Van Zeijl A."/>
            <person name="Liu W."/>
            <person name="Santuari L."/>
            <person name="Cao Q."/>
            <person name="Sharma T."/>
            <person name="Shen D."/>
            <person name="Roswanjaya Y."/>
            <person name="Wardhani T."/>
            <person name="Kalhor M.S."/>
            <person name="Jansen J."/>
            <person name="Van den Hoogen J."/>
            <person name="Gungor B."/>
            <person name="Hartog M."/>
            <person name="Hontelez J."/>
            <person name="Verver J."/>
            <person name="Yang W.-C."/>
            <person name="Schijlen E."/>
            <person name="Repin R."/>
            <person name="Schilthuizen M."/>
            <person name="Schranz E."/>
            <person name="Heidstra R."/>
            <person name="Miyata K."/>
            <person name="Fedorova E."/>
            <person name="Kohlen W."/>
            <person name="Bisseling T."/>
            <person name="Smit S."/>
            <person name="Geurts R."/>
        </authorList>
    </citation>
    <scope>NUCLEOTIDE SEQUENCE [LARGE SCALE GENOMIC DNA]</scope>
    <source>
        <strain evidence="3">cv. RG33-2</strain>
    </source>
</reference>